<dbReference type="Proteomes" id="UP000001369">
    <property type="component" value="Chromosome"/>
</dbReference>
<dbReference type="Gene3D" id="3.40.50.300">
    <property type="entry name" value="P-loop containing nucleotide triphosphate hydrolases"/>
    <property type="match status" value="1"/>
</dbReference>
<organism evidence="5 6">
    <name type="scientific">Sulfurihydrogenibium azorense (strain DSM 15241 / OCM 825 / Az-Fu1)</name>
    <dbReference type="NCBI Taxonomy" id="204536"/>
    <lineage>
        <taxon>Bacteria</taxon>
        <taxon>Pseudomonadati</taxon>
        <taxon>Aquificota</taxon>
        <taxon>Aquificia</taxon>
        <taxon>Aquificales</taxon>
        <taxon>Hydrogenothermaceae</taxon>
        <taxon>Sulfurihydrogenibium</taxon>
    </lineage>
</organism>
<dbReference type="PANTHER" id="PTHR30580">
    <property type="entry name" value="PRIMOSOMAL PROTEIN N"/>
    <property type="match status" value="1"/>
</dbReference>
<evidence type="ECO:0000256" key="2">
    <source>
        <dbReference type="ARBA" id="ARBA00022840"/>
    </source>
</evidence>
<dbReference type="GO" id="GO:0006302">
    <property type="term" value="P:double-strand break repair"/>
    <property type="evidence" value="ECO:0007669"/>
    <property type="project" value="TreeGrafter"/>
</dbReference>
<dbReference type="InterPro" id="IPR041222">
    <property type="entry name" value="PriA_3primeBD"/>
</dbReference>
<dbReference type="GO" id="GO:0006270">
    <property type="term" value="P:DNA replication initiation"/>
    <property type="evidence" value="ECO:0007669"/>
    <property type="project" value="TreeGrafter"/>
</dbReference>
<dbReference type="GO" id="GO:0043138">
    <property type="term" value="F:3'-5' DNA helicase activity"/>
    <property type="evidence" value="ECO:0007669"/>
    <property type="project" value="TreeGrafter"/>
</dbReference>
<evidence type="ECO:0000313" key="6">
    <source>
        <dbReference type="Proteomes" id="UP000001369"/>
    </source>
</evidence>
<dbReference type="RefSeq" id="WP_012674768.1">
    <property type="nucleotide sequence ID" value="NC_012438.1"/>
</dbReference>
<keyword evidence="2" id="KW-0067">ATP-binding</keyword>
<dbReference type="InterPro" id="IPR042115">
    <property type="entry name" value="PriA_3primeBD_sf"/>
</dbReference>
<keyword evidence="6" id="KW-1185">Reference proteome</keyword>
<keyword evidence="1" id="KW-0547">Nucleotide-binding</keyword>
<evidence type="ECO:0000313" key="5">
    <source>
        <dbReference type="EMBL" id="ACN99453.1"/>
    </source>
</evidence>
<reference evidence="5 6" key="1">
    <citation type="journal article" date="2009" name="J. Bacteriol.">
        <title>Complete and draft genome sequences of six members of the Aquificales.</title>
        <authorList>
            <person name="Reysenbach A.L."/>
            <person name="Hamamura N."/>
            <person name="Podar M."/>
            <person name="Griffiths E."/>
            <person name="Ferreira S."/>
            <person name="Hochstein R."/>
            <person name="Heidelberg J."/>
            <person name="Johnson J."/>
            <person name="Mead D."/>
            <person name="Pohorille A."/>
            <person name="Sarmiento M."/>
            <person name="Schweighofer K."/>
            <person name="Seshadri R."/>
            <person name="Voytek M.A."/>
        </authorList>
    </citation>
    <scope>NUCLEOTIDE SEQUENCE [LARGE SCALE GENOMIC DNA]</scope>
    <source>
        <strain evidence="6">Az-Fu1 / DSM 15241 / OCM 825</strain>
    </source>
</reference>
<evidence type="ECO:0000256" key="3">
    <source>
        <dbReference type="ARBA" id="ARBA00023125"/>
    </source>
</evidence>
<evidence type="ECO:0000256" key="1">
    <source>
        <dbReference type="ARBA" id="ARBA00022741"/>
    </source>
</evidence>
<feature type="domain" description="Primosomal protein N' 3' DNA-binding" evidence="4">
    <location>
        <begin position="7"/>
        <end position="100"/>
    </location>
</feature>
<evidence type="ECO:0000259" key="4">
    <source>
        <dbReference type="Pfam" id="PF17764"/>
    </source>
</evidence>
<dbReference type="STRING" id="204536.SULAZ_0625"/>
<keyword evidence="3" id="KW-0238">DNA-binding</keyword>
<dbReference type="HOGENOM" id="CLU_414998_0_0_0"/>
<dbReference type="InterPro" id="IPR027417">
    <property type="entry name" value="P-loop_NTPase"/>
</dbReference>
<dbReference type="SUPFAM" id="SSF52540">
    <property type="entry name" value="P-loop containing nucleoside triphosphate hydrolases"/>
    <property type="match status" value="1"/>
</dbReference>
<dbReference type="GO" id="GO:0006310">
    <property type="term" value="P:DNA recombination"/>
    <property type="evidence" value="ECO:0007669"/>
    <property type="project" value="TreeGrafter"/>
</dbReference>
<protein>
    <recommendedName>
        <fullName evidence="4">Primosomal protein N' 3' DNA-binding domain-containing protein</fullName>
    </recommendedName>
</protein>
<dbReference type="GO" id="GO:0003677">
    <property type="term" value="F:DNA binding"/>
    <property type="evidence" value="ECO:0007669"/>
    <property type="project" value="UniProtKB-KW"/>
</dbReference>
<dbReference type="EMBL" id="CP001229">
    <property type="protein sequence ID" value="ACN99453.1"/>
    <property type="molecule type" value="Genomic_DNA"/>
</dbReference>
<dbReference type="KEGG" id="saf:SULAZ_0625"/>
<dbReference type="AlphaFoldDB" id="C1DU23"/>
<accession>C1DU23</accession>
<dbReference type="OrthoDB" id="9759544at2"/>
<proteinExistence type="predicted"/>
<dbReference type="GO" id="GO:0005524">
    <property type="term" value="F:ATP binding"/>
    <property type="evidence" value="ECO:0007669"/>
    <property type="project" value="UniProtKB-KW"/>
</dbReference>
<name>C1DU23_SULAA</name>
<sequence>MEEIFVEVAVPVPLFNTFVYRIPLHLNKADLIGRKVKVPFKSTKHYGIILGVKNQPDFSKVKDVFSVEDKVFTEKEINIIKNLSEFYISPIGLTVDYFVPNKIREKNIKDPFIGKLFFLKENSQVKKLTHKQKELLELLYERDYLTYEDLKELGFDRKTIKSLVDKGIVEVKEGLSILKDSLVLSSYKEDYESINTLKNKIYLFDEFYPEKRLNYYLQLTQKIKNGSIHIILPSVELCNIYYEIFSRRFKNVYVYNDSISPSTQWQVWKKAMEQNVILIGTVSSAVIPIKNQKILIVEEEDSKVYKSKRTPKIDIKRVAYYINKEKGIPVIFASSIPSLESFLSLQKKQIIHLNNKPKINSANIQIIPHKNINSDLLVIKDLITKSRSCLIVANKSYYSSLVVCERCGWQAICQKCGYHLNVHLKEGKKYLECGRCKTKYEYTPLCPECDFKTTETGFGKEKVEVFLKKSLPVEFWNKFKVVSSLELKTLSVGKFETVINLYPDFILDFPDFRSEYEFFKKVMIPITVCEKNYVAITNQEEELKRFNFDVYKFLTWELKKRERLNLPPFIKVIKLEIFTKNLKGSIVSNYVEEFFKNLKIIKKSVLDNYLMYIFEYKNEEDKKIFKDFYEKTLKKSNIKITIEVNPSNFQ</sequence>
<dbReference type="PANTHER" id="PTHR30580:SF0">
    <property type="entry name" value="PRIMOSOMAL PROTEIN N"/>
    <property type="match status" value="1"/>
</dbReference>
<dbReference type="eggNOG" id="COG1198">
    <property type="taxonomic scope" value="Bacteria"/>
</dbReference>
<dbReference type="Pfam" id="PF17764">
    <property type="entry name" value="PriA_3primeBD"/>
    <property type="match status" value="1"/>
</dbReference>
<dbReference type="Gene3D" id="3.40.1440.60">
    <property type="entry name" value="PriA, 3(prime) DNA-binding domain"/>
    <property type="match status" value="1"/>
</dbReference>
<gene>
    <name evidence="5" type="ordered locus">SULAZ_0625</name>
</gene>